<name>A0A1F8DMF8_9BACT</name>
<keyword evidence="2" id="KW-0689">Ribosomal protein</keyword>
<sequence length="81" mass="9526">MQPIASLLGKNGMEVKRREGEPTNVFLYRFSKKVQQSGILREAKKRKFRTRPESKLKKKLSALHREKKKKEMAKARKMGRV</sequence>
<evidence type="ECO:0000313" key="6">
    <source>
        <dbReference type="Proteomes" id="UP000182002"/>
    </source>
</evidence>
<dbReference type="Proteomes" id="UP000182002">
    <property type="component" value="Unassembled WGS sequence"/>
</dbReference>
<comment type="caution">
    <text evidence="5">The sequence shown here is derived from an EMBL/GenBank/DDBJ whole genome shotgun (WGS) entry which is preliminary data.</text>
</comment>
<dbReference type="AlphaFoldDB" id="A0A1F8DMF8"/>
<gene>
    <name evidence="5" type="ORF">A3J77_01295</name>
</gene>
<dbReference type="EMBL" id="MGIO01000016">
    <property type="protein sequence ID" value="OGM89801.1"/>
    <property type="molecule type" value="Genomic_DNA"/>
</dbReference>
<accession>A0A1F8DMF8</accession>
<evidence type="ECO:0000256" key="4">
    <source>
        <dbReference type="ARBA" id="ARBA00035135"/>
    </source>
</evidence>
<evidence type="ECO:0000256" key="1">
    <source>
        <dbReference type="ARBA" id="ARBA00006640"/>
    </source>
</evidence>
<keyword evidence="3" id="KW-0687">Ribonucleoprotein</keyword>
<evidence type="ECO:0000256" key="3">
    <source>
        <dbReference type="ARBA" id="ARBA00023274"/>
    </source>
</evidence>
<dbReference type="GO" id="GO:1990904">
    <property type="term" value="C:ribonucleoprotein complex"/>
    <property type="evidence" value="ECO:0007669"/>
    <property type="project" value="UniProtKB-KW"/>
</dbReference>
<reference evidence="5 6" key="1">
    <citation type="journal article" date="2016" name="Nat. Commun.">
        <title>Thousands of microbial genomes shed light on interconnected biogeochemical processes in an aquifer system.</title>
        <authorList>
            <person name="Anantharaman K."/>
            <person name="Brown C.T."/>
            <person name="Hug L.A."/>
            <person name="Sharon I."/>
            <person name="Castelle C.J."/>
            <person name="Probst A.J."/>
            <person name="Thomas B.C."/>
            <person name="Singh A."/>
            <person name="Wilkins M.J."/>
            <person name="Karaoz U."/>
            <person name="Brodie E.L."/>
            <person name="Williams K.H."/>
            <person name="Hubbard S.S."/>
            <person name="Banfield J.F."/>
        </authorList>
    </citation>
    <scope>NUCLEOTIDE SEQUENCE [LARGE SCALE GENOMIC DNA]</scope>
</reference>
<comment type="similarity">
    <text evidence="1">Belongs to the bacterial ribosomal protein bS21 family.</text>
</comment>
<dbReference type="InterPro" id="IPR038380">
    <property type="entry name" value="Ribosomal_bS21_sf"/>
</dbReference>
<dbReference type="InterPro" id="IPR001911">
    <property type="entry name" value="Ribosomal_bS21"/>
</dbReference>
<dbReference type="GO" id="GO:0006412">
    <property type="term" value="P:translation"/>
    <property type="evidence" value="ECO:0007669"/>
    <property type="project" value="InterPro"/>
</dbReference>
<evidence type="ECO:0000256" key="2">
    <source>
        <dbReference type="ARBA" id="ARBA00022980"/>
    </source>
</evidence>
<dbReference type="Pfam" id="PF01165">
    <property type="entry name" value="Ribosomal_S21"/>
    <property type="match status" value="1"/>
</dbReference>
<evidence type="ECO:0000313" key="5">
    <source>
        <dbReference type="EMBL" id="OGM89801.1"/>
    </source>
</evidence>
<dbReference type="GO" id="GO:0005840">
    <property type="term" value="C:ribosome"/>
    <property type="evidence" value="ECO:0007669"/>
    <property type="project" value="UniProtKB-KW"/>
</dbReference>
<dbReference type="GO" id="GO:0003735">
    <property type="term" value="F:structural constituent of ribosome"/>
    <property type="evidence" value="ECO:0007669"/>
    <property type="project" value="InterPro"/>
</dbReference>
<organism evidence="5 6">
    <name type="scientific">Candidatus Wolfebacteria bacterium RBG_13_41_7</name>
    <dbReference type="NCBI Taxonomy" id="1802554"/>
    <lineage>
        <taxon>Bacteria</taxon>
        <taxon>Candidatus Wolfeibacteriota</taxon>
    </lineage>
</organism>
<dbReference type="Gene3D" id="1.20.5.1150">
    <property type="entry name" value="Ribosomal protein S8"/>
    <property type="match status" value="1"/>
</dbReference>
<proteinExistence type="inferred from homology"/>
<protein>
    <recommendedName>
        <fullName evidence="4">Small ribosomal subunit protein bS21</fullName>
    </recommendedName>
</protein>